<keyword evidence="1" id="KW-1003">Cell membrane</keyword>
<dbReference type="PANTHER" id="PTHR34990:SF2">
    <property type="entry name" value="BLL8164 PROTEIN"/>
    <property type="match status" value="1"/>
</dbReference>
<comment type="caution">
    <text evidence="8">The sequence shown here is derived from an EMBL/GenBank/DDBJ whole genome shotgun (WGS) entry which is preliminary data.</text>
</comment>
<dbReference type="InterPro" id="IPR043461">
    <property type="entry name" value="LpxH-like"/>
</dbReference>
<dbReference type="OrthoDB" id="9802481at2"/>
<accession>A0A1Y2L346</accession>
<organism evidence="8 9">
    <name type="scientific">Thalassospira mesophila</name>
    <dbReference type="NCBI Taxonomy" id="1293891"/>
    <lineage>
        <taxon>Bacteria</taxon>
        <taxon>Pseudomonadati</taxon>
        <taxon>Pseudomonadota</taxon>
        <taxon>Alphaproteobacteria</taxon>
        <taxon>Rhodospirillales</taxon>
        <taxon>Thalassospiraceae</taxon>
        <taxon>Thalassospira</taxon>
    </lineage>
</organism>
<dbReference type="GO" id="GO:0009245">
    <property type="term" value="P:lipid A biosynthetic process"/>
    <property type="evidence" value="ECO:0007669"/>
    <property type="project" value="TreeGrafter"/>
</dbReference>
<dbReference type="PANTHER" id="PTHR34990">
    <property type="entry name" value="UDP-2,3-DIACYLGLUCOSAMINE HYDROLASE-RELATED"/>
    <property type="match status" value="1"/>
</dbReference>
<evidence type="ECO:0000256" key="3">
    <source>
        <dbReference type="ARBA" id="ARBA00022723"/>
    </source>
</evidence>
<dbReference type="Gene3D" id="3.60.21.10">
    <property type="match status" value="1"/>
</dbReference>
<dbReference type="AlphaFoldDB" id="A0A1Y2L346"/>
<dbReference type="InterPro" id="IPR029052">
    <property type="entry name" value="Metallo-depent_PP-like"/>
</dbReference>
<protein>
    <submittedName>
        <fullName evidence="8">Phosphoesterase</fullName>
    </submittedName>
</protein>
<reference evidence="8 9" key="1">
    <citation type="submission" date="2014-03" db="EMBL/GenBank/DDBJ databases">
        <title>The draft genome sequence of Thalassospira mesophila JCM 18969.</title>
        <authorList>
            <person name="Lai Q."/>
            <person name="Shao Z."/>
        </authorList>
    </citation>
    <scope>NUCLEOTIDE SEQUENCE [LARGE SCALE GENOMIC DNA]</scope>
    <source>
        <strain evidence="8 9">JCM 18969</strain>
    </source>
</reference>
<evidence type="ECO:0000256" key="6">
    <source>
        <dbReference type="SAM" id="MobiDB-lite"/>
    </source>
</evidence>
<keyword evidence="9" id="KW-1185">Reference proteome</keyword>
<keyword evidence="2" id="KW-0997">Cell inner membrane</keyword>
<evidence type="ECO:0000256" key="4">
    <source>
        <dbReference type="ARBA" id="ARBA00023136"/>
    </source>
</evidence>
<name>A0A1Y2L346_9PROT</name>
<dbReference type="RefSeq" id="WP_085580553.1">
    <property type="nucleotide sequence ID" value="NZ_JFKA01000002.1"/>
</dbReference>
<dbReference type="GO" id="GO:0016020">
    <property type="term" value="C:membrane"/>
    <property type="evidence" value="ECO:0007669"/>
    <property type="project" value="GOC"/>
</dbReference>
<dbReference type="Pfam" id="PF00149">
    <property type="entry name" value="Metallophos"/>
    <property type="match status" value="1"/>
</dbReference>
<evidence type="ECO:0000313" key="8">
    <source>
        <dbReference type="EMBL" id="OSQ39597.1"/>
    </source>
</evidence>
<feature type="region of interest" description="Disordered" evidence="6">
    <location>
        <begin position="284"/>
        <end position="312"/>
    </location>
</feature>
<dbReference type="GO" id="GO:0008758">
    <property type="term" value="F:UDP-2,3-diacylglucosamine hydrolase activity"/>
    <property type="evidence" value="ECO:0007669"/>
    <property type="project" value="TreeGrafter"/>
</dbReference>
<feature type="domain" description="Calcineurin-like phosphoesterase" evidence="7">
    <location>
        <begin position="11"/>
        <end position="210"/>
    </location>
</feature>
<dbReference type="GO" id="GO:0046872">
    <property type="term" value="F:metal ion binding"/>
    <property type="evidence" value="ECO:0007669"/>
    <property type="project" value="UniProtKB-KW"/>
</dbReference>
<keyword evidence="5" id="KW-0464">Manganese</keyword>
<dbReference type="InterPro" id="IPR004843">
    <property type="entry name" value="Calcineurin-like_PHP"/>
</dbReference>
<evidence type="ECO:0000256" key="1">
    <source>
        <dbReference type="ARBA" id="ARBA00022475"/>
    </source>
</evidence>
<dbReference type="EMBL" id="JFKA01000002">
    <property type="protein sequence ID" value="OSQ39597.1"/>
    <property type="molecule type" value="Genomic_DNA"/>
</dbReference>
<dbReference type="Proteomes" id="UP000193391">
    <property type="component" value="Unassembled WGS sequence"/>
</dbReference>
<dbReference type="CDD" id="cd07398">
    <property type="entry name" value="MPP_YbbF-LpxH"/>
    <property type="match status" value="1"/>
</dbReference>
<evidence type="ECO:0000256" key="5">
    <source>
        <dbReference type="ARBA" id="ARBA00023211"/>
    </source>
</evidence>
<evidence type="ECO:0000313" key="9">
    <source>
        <dbReference type="Proteomes" id="UP000193391"/>
    </source>
</evidence>
<keyword evidence="3" id="KW-0479">Metal-binding</keyword>
<proteinExistence type="predicted"/>
<evidence type="ECO:0000259" key="7">
    <source>
        <dbReference type="Pfam" id="PF00149"/>
    </source>
</evidence>
<dbReference type="STRING" id="1293891.TMES_06225"/>
<evidence type="ECO:0000256" key="2">
    <source>
        <dbReference type="ARBA" id="ARBA00022519"/>
    </source>
</evidence>
<sequence>MTAMNTKPHYRTVWISDVHLGTRGCQAELLVDFLNEVTADTYYLVGDIIDGWRLKKSWYWPESHHAVITNIMEKAKNGTKVIFVPGNHDEFAREFVDMTFGHVDVRMNDIHTTADGKRLLVIHGDEFDGVVKYARWLAYLGDTAYNMAIMLNRYFNAARRKLGYGYWSLSAYLKNRVKNAVQFICNFETAVAHAAAKRKVDGVVCGHIHHAEKRMIGNVLYCNDGDWVESCTALVEHKNGELELLHWADMRNMAMTYIGASDTNSSPTTAGLGRLLSLFRTAQPHNKPKTTLARQNAASARTGQNTPMGKTA</sequence>
<keyword evidence="4" id="KW-0472">Membrane</keyword>
<dbReference type="SUPFAM" id="SSF56300">
    <property type="entry name" value="Metallo-dependent phosphatases"/>
    <property type="match status" value="1"/>
</dbReference>
<feature type="compositionally biased region" description="Polar residues" evidence="6">
    <location>
        <begin position="292"/>
        <end position="312"/>
    </location>
</feature>
<gene>
    <name evidence="8" type="ORF">TMES_06225</name>
</gene>